<evidence type="ECO:0000256" key="6">
    <source>
        <dbReference type="ARBA" id="ARBA00022723"/>
    </source>
</evidence>
<dbReference type="Gene3D" id="3.90.440.10">
    <property type="entry name" value="Nitric Oxide Synthase,Heme Domain,Chain A domain 2"/>
    <property type="match status" value="1"/>
</dbReference>
<keyword evidence="8" id="KW-0560">Oxidoreductase</keyword>
<evidence type="ECO:0000256" key="9">
    <source>
        <dbReference type="ARBA" id="ARBA00023004"/>
    </source>
</evidence>
<keyword evidence="5" id="KW-0285">Flavoprotein</keyword>
<evidence type="ECO:0000256" key="2">
    <source>
        <dbReference type="ARBA" id="ARBA00006267"/>
    </source>
</evidence>
<dbReference type="GO" id="GO:0005516">
    <property type="term" value="F:calmodulin binding"/>
    <property type="evidence" value="ECO:0007669"/>
    <property type="project" value="UniProtKB-KW"/>
</dbReference>
<dbReference type="SUPFAM" id="SSF56512">
    <property type="entry name" value="Nitric oxide (NO) synthase oxygenase domain"/>
    <property type="match status" value="1"/>
</dbReference>
<dbReference type="PANTHER" id="PTHR43410:SF1">
    <property type="entry name" value="NITRIC OXIDE SYNTHASE"/>
    <property type="match status" value="1"/>
</dbReference>
<keyword evidence="6" id="KW-0479">Metal-binding</keyword>
<dbReference type="InterPro" id="IPR036119">
    <property type="entry name" value="NOS_N_sf"/>
</dbReference>
<keyword evidence="7" id="KW-0112">Calmodulin-binding</keyword>
<evidence type="ECO:0000256" key="3">
    <source>
        <dbReference type="ARBA" id="ARBA00012989"/>
    </source>
</evidence>
<feature type="compositionally biased region" description="Polar residues" evidence="10">
    <location>
        <begin position="531"/>
        <end position="543"/>
    </location>
</feature>
<dbReference type="EC" id="1.14.13.39" evidence="3"/>
<dbReference type="PANTHER" id="PTHR43410">
    <property type="entry name" value="NITRIC OXIDE SYNTHASE OXYGENASE"/>
    <property type="match status" value="1"/>
</dbReference>
<proteinExistence type="inferred from homology"/>
<evidence type="ECO:0000256" key="8">
    <source>
        <dbReference type="ARBA" id="ARBA00023002"/>
    </source>
</evidence>
<dbReference type="Proteomes" id="UP000662569">
    <property type="component" value="Unassembled WGS sequence"/>
</dbReference>
<dbReference type="GO" id="GO:0046872">
    <property type="term" value="F:metal ion binding"/>
    <property type="evidence" value="ECO:0007669"/>
    <property type="project" value="UniProtKB-KW"/>
</dbReference>
<feature type="region of interest" description="Disordered" evidence="10">
    <location>
        <begin position="531"/>
        <end position="568"/>
    </location>
</feature>
<dbReference type="SUPFAM" id="SSF52343">
    <property type="entry name" value="Ferredoxin reductase-like, C-terminal NADP-linked domain"/>
    <property type="match status" value="1"/>
</dbReference>
<comment type="caution">
    <text evidence="12">The sequence shown here is derived from an EMBL/GenBank/DDBJ whole genome shotgun (WGS) entry which is preliminary data.</text>
</comment>
<dbReference type="InterPro" id="IPR004030">
    <property type="entry name" value="NOS_N"/>
</dbReference>
<dbReference type="InterPro" id="IPR044944">
    <property type="entry name" value="NOS_dom_3"/>
</dbReference>
<sequence length="961" mass="107138">MGSVICPFATQEFERIKENHSTLASTGCTRDFCQSGRIIHTDEPRVGENRTIESVEHDAEGFLRDLHREGFFDSDEALEERIQQALYEIRAGAVKGVIRETKEPGLVGGNWTQTPEEIEFGLRRAWRNSRKCIMRSHCEDLKLCDLRSVTSSAKMAVELIKALSKAFNDGNILPTVFVFPPRTPNNRGAMIWNDQLLTFAGYELADGSILGDPKNAQFTKDIIELGWVPPQNKTRFDLLPIVVMAEGDLPVIVELPANLSRLIEIRHPQYPQMDELDLKWAAFPALSRLGFDIGGVQYTATPFIGWFMEAEIGTRNLADSFRYNVLPDVVKALGLAKDALVDVDSFEDLPEFEKLALLSRAQTELNYAVQHSYIREKVTMSDSLTASMKFSRYDDEFQKKHGYRLPSDPFWVAPPQGSIIPLWHRGAAPNYQPKPMICRHVQEPAKAWKREKSNWPLSSAQIFGPSAVITGSTPSTPIASPIKSADSFLAESILNFRMTSDYLTVSKDNDWPLVAAKLLTKAVMLMDSGTHSMRTSSESTLTSGGDDMLEVSSSYTETSADDEDDEDSAIVPEVPARIVRYAQDLNSTFSDGKLLMTSPRVEEIDEGSLRVTMDLGSTTYGPLSCIQVLPLNSLVKVERTLDVLGVNGSSTLRLTDTDNPTYSVYLREYADLELPFLELNWLETVISSTEISINKEKLESLSVLGALEYLQREGVFDHPETDINLPYLMCLDMPLLQTRTYSVASSLRYIQETQGQKEGKGNEIDLMVKVYKRGRFSGIYLRDMSLDPSQAAMKFRFVESIAANRMPQEPHLDNLVPIIAVTTGAGFGPVRSLLQERITLAREAVAAGKPLPSRKQGISLFVGLQRGDVALVTDILVEASAYNLIDMFFIVPSNADKVRVYDKMKMPGVAEELKDKVMQQGAKMFVCSGPVAAKEIGRAMDSILGVRARKTMGVRYVEEVF</sequence>
<evidence type="ECO:0000256" key="10">
    <source>
        <dbReference type="SAM" id="MobiDB-lite"/>
    </source>
</evidence>
<dbReference type="SUPFAM" id="SSF63380">
    <property type="entry name" value="Riboflavin synthase domain-like"/>
    <property type="match status" value="1"/>
</dbReference>
<dbReference type="Pfam" id="PF02898">
    <property type="entry name" value="NO_synthase"/>
    <property type="match status" value="1"/>
</dbReference>
<keyword evidence="9" id="KW-0408">Iron</keyword>
<dbReference type="InterPro" id="IPR044943">
    <property type="entry name" value="NOS_dom_1"/>
</dbReference>
<evidence type="ECO:0000256" key="1">
    <source>
        <dbReference type="ARBA" id="ARBA00001917"/>
    </source>
</evidence>
<gene>
    <name evidence="12" type="primary">nos2</name>
    <name evidence="12" type="ORF">LSOR_020</name>
</gene>
<evidence type="ECO:0000256" key="7">
    <source>
        <dbReference type="ARBA" id="ARBA00022860"/>
    </source>
</evidence>
<accession>A0A8H3U0Z5</accession>
<evidence type="ECO:0000313" key="12">
    <source>
        <dbReference type="EMBL" id="GHP15257.1"/>
    </source>
</evidence>
<reference evidence="12 13" key="1">
    <citation type="journal article" date="2019" name="Sci. Rep.">
        <title>Genome sequence analysis of the fairy ring-forming fungus Lepista sordida and gene candidates for interaction with plants.</title>
        <authorList>
            <person name="Takano T."/>
            <person name="Yamamoto N."/>
            <person name="Suzuki T."/>
            <person name="Dohra H."/>
            <person name="Choi J.H."/>
            <person name="Terashima Y."/>
            <person name="Yokoyama K."/>
            <person name="Kawagishi H."/>
            <person name="Yano K."/>
        </authorList>
    </citation>
    <scope>NUCLEOTIDE SEQUENCE [LARGE SCALE GENOMIC DNA]</scope>
    <source>
        <strain evidence="12 13">NBRC 112841</strain>
    </source>
</reference>
<protein>
    <recommendedName>
        <fullName evidence="3">nitric-oxide synthase (NADPH)</fullName>
        <ecNumber evidence="3">1.14.13.39</ecNumber>
    </recommendedName>
</protein>
<feature type="compositionally biased region" description="Acidic residues" evidence="10">
    <location>
        <begin position="559"/>
        <end position="568"/>
    </location>
</feature>
<evidence type="ECO:0000256" key="5">
    <source>
        <dbReference type="ARBA" id="ARBA00022643"/>
    </source>
</evidence>
<dbReference type="InterPro" id="IPR050607">
    <property type="entry name" value="NOS"/>
</dbReference>
<evidence type="ECO:0000313" key="13">
    <source>
        <dbReference type="Proteomes" id="UP000662569"/>
    </source>
</evidence>
<organism evidence="12 13">
    <name type="scientific">Collybia sordida</name>
    <dbReference type="NCBI Taxonomy" id="123925"/>
    <lineage>
        <taxon>Eukaryota</taxon>
        <taxon>Fungi</taxon>
        <taxon>Dikarya</taxon>
        <taxon>Basidiomycota</taxon>
        <taxon>Agaricomycotina</taxon>
        <taxon>Agaricomycetes</taxon>
        <taxon>Agaricomycetidae</taxon>
        <taxon>Agaricales</taxon>
        <taxon>Tricholomatineae</taxon>
        <taxon>Clitocybaceae</taxon>
        <taxon>Collybia</taxon>
    </lineage>
</organism>
<dbReference type="AlphaFoldDB" id="A0A8H3U0Z5"/>
<comment type="cofactor">
    <cofactor evidence="1">
        <name>FMN</name>
        <dbReference type="ChEBI" id="CHEBI:58210"/>
    </cofactor>
</comment>
<dbReference type="InterPro" id="IPR017938">
    <property type="entry name" value="Riboflavin_synthase-like_b-brl"/>
</dbReference>
<dbReference type="InterPro" id="IPR039261">
    <property type="entry name" value="FNR_nucleotide-bd"/>
</dbReference>
<dbReference type="GO" id="GO:0006809">
    <property type="term" value="P:nitric oxide biosynthetic process"/>
    <property type="evidence" value="ECO:0007669"/>
    <property type="project" value="InterPro"/>
</dbReference>
<evidence type="ECO:0000256" key="4">
    <source>
        <dbReference type="ARBA" id="ARBA00022617"/>
    </source>
</evidence>
<evidence type="ECO:0000259" key="11">
    <source>
        <dbReference type="Pfam" id="PF02898"/>
    </source>
</evidence>
<dbReference type="EMBL" id="BIMQ01000018">
    <property type="protein sequence ID" value="GHP15257.1"/>
    <property type="molecule type" value="Genomic_DNA"/>
</dbReference>
<keyword evidence="13" id="KW-1185">Reference proteome</keyword>
<keyword evidence="5" id="KW-0288">FMN</keyword>
<dbReference type="Gene3D" id="3.40.50.80">
    <property type="entry name" value="Nucleotide-binding domain of ferredoxin-NADP reductase (FNR) module"/>
    <property type="match status" value="1"/>
</dbReference>
<dbReference type="InterPro" id="IPR044940">
    <property type="entry name" value="NOS_dom_2"/>
</dbReference>
<dbReference type="Gene3D" id="3.90.1230.10">
    <property type="entry name" value="Nitric Oxide Synthase, Chain A, domain 3"/>
    <property type="match status" value="1"/>
</dbReference>
<dbReference type="Gene3D" id="3.90.340.10">
    <property type="entry name" value="Nitric Oxide Synthase, Chain A, domain 1"/>
    <property type="match status" value="1"/>
</dbReference>
<feature type="domain" description="Nitric oxide synthase (NOS)" evidence="11">
    <location>
        <begin position="108"/>
        <end position="438"/>
    </location>
</feature>
<comment type="similarity">
    <text evidence="2">Belongs to the NOS family.</text>
</comment>
<name>A0A8H3U0Z5_9AGAR</name>
<dbReference type="GO" id="GO:0004517">
    <property type="term" value="F:nitric-oxide synthase activity"/>
    <property type="evidence" value="ECO:0007669"/>
    <property type="project" value="UniProtKB-EC"/>
</dbReference>
<keyword evidence="4" id="KW-0349">Heme</keyword>